<comment type="cofactor">
    <cofactor evidence="9">
        <name>Mn(2+)</name>
        <dbReference type="ChEBI" id="CHEBI:29035"/>
    </cofactor>
    <text evidence="9">Binds 2 manganese ions per subunit.</text>
</comment>
<dbReference type="GO" id="GO:0005525">
    <property type="term" value="F:GTP binding"/>
    <property type="evidence" value="ECO:0007669"/>
    <property type="project" value="UniProtKB-KW"/>
</dbReference>
<keyword evidence="12" id="KW-1185">Reference proteome</keyword>
<keyword evidence="4 8" id="KW-0547">Nucleotide-binding</keyword>
<dbReference type="OrthoDB" id="10249697at2759"/>
<evidence type="ECO:0000256" key="8">
    <source>
        <dbReference type="PIRSR" id="PIRSR601233-2"/>
    </source>
</evidence>
<evidence type="ECO:0000256" key="9">
    <source>
        <dbReference type="PIRSR" id="PIRSR601233-3"/>
    </source>
</evidence>
<evidence type="ECO:0000313" key="11">
    <source>
        <dbReference type="EMBL" id="KAF8910997.1"/>
    </source>
</evidence>
<proteinExistence type="predicted"/>
<keyword evidence="2 11" id="KW-0436">Ligase</keyword>
<sequence length="314" mass="33841">MAFSVREVQQADYIWFRAGAGGGCCRRLKKDYIEHLKTLGKTGAGLAPEDVTPGSSIANLVDACSDKQHIIQVAKNKFRVKALSSIFLPSGILLDDGQNIPESTKKNLGGAKSFIDDSAVKQLERGASLPGTFGAFLGCSIAAEGIYPALIGSDIGCGIALYCLSSARARFKPKKLASLLQGLDEPWSGSVSDWLSQYGIDRTSDFDIGSLGTVGSGNHFAEICTPEKVIEDSTRISLDIQEGALYLLGSRGLELASSTKKQPTIQLETLIYDQILPIFWNILPITTTLSNGPLLIVIWWLTVSKSVFRGPQIR</sequence>
<dbReference type="PANTHER" id="PTHR11118:SF1">
    <property type="entry name" value="RNA-SPLICING LIGASE RTCB HOMOLOG"/>
    <property type="match status" value="1"/>
</dbReference>
<dbReference type="Gene3D" id="3.90.1860.10">
    <property type="entry name" value="tRNA-splicing ligase RtcB"/>
    <property type="match status" value="1"/>
</dbReference>
<dbReference type="EC" id="6.5.1.8" evidence="1"/>
<evidence type="ECO:0000256" key="3">
    <source>
        <dbReference type="ARBA" id="ARBA00022723"/>
    </source>
</evidence>
<feature type="transmembrane region" description="Helical" evidence="10">
    <location>
        <begin position="278"/>
        <end position="301"/>
    </location>
</feature>
<dbReference type="GO" id="GO:0046872">
    <property type="term" value="F:metal ion binding"/>
    <property type="evidence" value="ECO:0007669"/>
    <property type="project" value="UniProtKB-KW"/>
</dbReference>
<gene>
    <name evidence="11" type="ORF">CPB84DRAFT_1743135</name>
</gene>
<organism evidence="11 12">
    <name type="scientific">Gymnopilus junonius</name>
    <name type="common">Spectacular rustgill mushroom</name>
    <name type="synonym">Gymnopilus spectabilis subsp. junonius</name>
    <dbReference type="NCBI Taxonomy" id="109634"/>
    <lineage>
        <taxon>Eukaryota</taxon>
        <taxon>Fungi</taxon>
        <taxon>Dikarya</taxon>
        <taxon>Basidiomycota</taxon>
        <taxon>Agaricomycotina</taxon>
        <taxon>Agaricomycetes</taxon>
        <taxon>Agaricomycetidae</taxon>
        <taxon>Agaricales</taxon>
        <taxon>Agaricineae</taxon>
        <taxon>Hymenogastraceae</taxon>
        <taxon>Gymnopilus</taxon>
    </lineage>
</organism>
<comment type="catalytic activity">
    <reaction evidence="7">
        <text>a 3'-end 3'-phospho-ribonucleotide-RNA + a 5'-end dephospho-ribonucleoside-RNA + GTP = a ribonucleotidyl-ribonucleotide-RNA + GMP + diphosphate</text>
        <dbReference type="Rhea" id="RHEA:68076"/>
        <dbReference type="Rhea" id="RHEA-COMP:10463"/>
        <dbReference type="Rhea" id="RHEA-COMP:13936"/>
        <dbReference type="Rhea" id="RHEA-COMP:17355"/>
        <dbReference type="ChEBI" id="CHEBI:33019"/>
        <dbReference type="ChEBI" id="CHEBI:37565"/>
        <dbReference type="ChEBI" id="CHEBI:58115"/>
        <dbReference type="ChEBI" id="CHEBI:83062"/>
        <dbReference type="ChEBI" id="CHEBI:138284"/>
        <dbReference type="ChEBI" id="CHEBI:173118"/>
        <dbReference type="EC" id="6.5.1.8"/>
    </reaction>
</comment>
<dbReference type="InterPro" id="IPR036025">
    <property type="entry name" value="RtcB-like_sf"/>
</dbReference>
<keyword evidence="10" id="KW-0472">Membrane</keyword>
<keyword evidence="10" id="KW-1133">Transmembrane helix</keyword>
<evidence type="ECO:0000256" key="1">
    <source>
        <dbReference type="ARBA" id="ARBA00012726"/>
    </source>
</evidence>
<keyword evidence="6 9" id="KW-0464">Manganese</keyword>
<dbReference type="InterPro" id="IPR001233">
    <property type="entry name" value="RtcB"/>
</dbReference>
<evidence type="ECO:0000256" key="7">
    <source>
        <dbReference type="ARBA" id="ARBA00047746"/>
    </source>
</evidence>
<reference evidence="11" key="1">
    <citation type="submission" date="2020-11" db="EMBL/GenBank/DDBJ databases">
        <authorList>
            <consortium name="DOE Joint Genome Institute"/>
            <person name="Ahrendt S."/>
            <person name="Riley R."/>
            <person name="Andreopoulos W."/>
            <person name="LaButti K."/>
            <person name="Pangilinan J."/>
            <person name="Ruiz-duenas F.J."/>
            <person name="Barrasa J.M."/>
            <person name="Sanchez-Garcia M."/>
            <person name="Camarero S."/>
            <person name="Miyauchi S."/>
            <person name="Serrano A."/>
            <person name="Linde D."/>
            <person name="Babiker R."/>
            <person name="Drula E."/>
            <person name="Ayuso-Fernandez I."/>
            <person name="Pacheco R."/>
            <person name="Padilla G."/>
            <person name="Ferreira P."/>
            <person name="Barriuso J."/>
            <person name="Kellner H."/>
            <person name="Castanera R."/>
            <person name="Alfaro M."/>
            <person name="Ramirez L."/>
            <person name="Pisabarro A.G."/>
            <person name="Kuo A."/>
            <person name="Tritt A."/>
            <person name="Lipzen A."/>
            <person name="He G."/>
            <person name="Yan M."/>
            <person name="Ng V."/>
            <person name="Cullen D."/>
            <person name="Martin F."/>
            <person name="Rosso M.-N."/>
            <person name="Henrissat B."/>
            <person name="Hibbett D."/>
            <person name="Martinez A.T."/>
            <person name="Grigoriev I.V."/>
        </authorList>
    </citation>
    <scope>NUCLEOTIDE SEQUENCE</scope>
    <source>
        <strain evidence="11">AH 44721</strain>
    </source>
</reference>
<evidence type="ECO:0000256" key="6">
    <source>
        <dbReference type="ARBA" id="ARBA00023211"/>
    </source>
</evidence>
<dbReference type="Pfam" id="PF01139">
    <property type="entry name" value="RtcB"/>
    <property type="match status" value="1"/>
</dbReference>
<protein>
    <recommendedName>
        <fullName evidence="1">3'-phosphate/5'-hydroxy nucleic acid ligase</fullName>
        <ecNumber evidence="1">6.5.1.8</ecNumber>
    </recommendedName>
</protein>
<comment type="caution">
    <text evidence="11">The sequence shown here is derived from an EMBL/GenBank/DDBJ whole genome shotgun (WGS) entry which is preliminary data.</text>
</comment>
<keyword evidence="3 9" id="KW-0479">Metal-binding</keyword>
<evidence type="ECO:0000313" key="12">
    <source>
        <dbReference type="Proteomes" id="UP000724874"/>
    </source>
</evidence>
<accession>A0A9P5TSP8</accession>
<evidence type="ECO:0000256" key="4">
    <source>
        <dbReference type="ARBA" id="ARBA00022741"/>
    </source>
</evidence>
<feature type="binding site" evidence="9">
    <location>
        <position position="219"/>
    </location>
    <ligand>
        <name>Mn(2+)</name>
        <dbReference type="ChEBI" id="CHEBI:29035"/>
        <label>1</label>
    </ligand>
</feature>
<dbReference type="GO" id="GO:0003972">
    <property type="term" value="F:RNA ligase (ATP) activity"/>
    <property type="evidence" value="ECO:0007669"/>
    <property type="project" value="TreeGrafter"/>
</dbReference>
<dbReference type="PANTHER" id="PTHR11118">
    <property type="entry name" value="RNA-SPLICING LIGASE RTCB HOMOLOG"/>
    <property type="match status" value="1"/>
</dbReference>
<keyword evidence="10" id="KW-0812">Transmembrane</keyword>
<keyword evidence="5 8" id="KW-0342">GTP-binding</keyword>
<dbReference type="GO" id="GO:0006396">
    <property type="term" value="P:RNA processing"/>
    <property type="evidence" value="ECO:0007669"/>
    <property type="project" value="InterPro"/>
</dbReference>
<dbReference type="Proteomes" id="UP000724874">
    <property type="component" value="Unassembled WGS sequence"/>
</dbReference>
<dbReference type="GO" id="GO:0170057">
    <property type="term" value="F:RNA ligase (GTP) activity"/>
    <property type="evidence" value="ECO:0007669"/>
    <property type="project" value="UniProtKB-EC"/>
</dbReference>
<dbReference type="SUPFAM" id="SSF103365">
    <property type="entry name" value="Hypothetical protein PH1602"/>
    <property type="match status" value="1"/>
</dbReference>
<dbReference type="EMBL" id="JADNYJ010000005">
    <property type="protein sequence ID" value="KAF8910997.1"/>
    <property type="molecule type" value="Genomic_DNA"/>
</dbReference>
<evidence type="ECO:0000256" key="5">
    <source>
        <dbReference type="ARBA" id="ARBA00023134"/>
    </source>
</evidence>
<name>A0A9P5TSP8_GYMJU</name>
<evidence type="ECO:0000256" key="10">
    <source>
        <dbReference type="SAM" id="Phobius"/>
    </source>
</evidence>
<evidence type="ECO:0000256" key="2">
    <source>
        <dbReference type="ARBA" id="ARBA00022598"/>
    </source>
</evidence>
<dbReference type="AlphaFoldDB" id="A0A9P5TSP8"/>
<feature type="binding site" evidence="8">
    <location>
        <begin position="218"/>
        <end position="222"/>
    </location>
    <ligand>
        <name>GMP</name>
        <dbReference type="ChEBI" id="CHEBI:58115"/>
    </ligand>
</feature>